<keyword evidence="3" id="KW-1185">Reference proteome</keyword>
<accession>A0A369L050</accession>
<name>A0A369L050_9BACT</name>
<evidence type="ECO:0000313" key="3">
    <source>
        <dbReference type="Proteomes" id="UP000253934"/>
    </source>
</evidence>
<evidence type="ECO:0000313" key="2">
    <source>
        <dbReference type="EMBL" id="RDB37373.1"/>
    </source>
</evidence>
<evidence type="ECO:0000256" key="1">
    <source>
        <dbReference type="SAM" id="Coils"/>
    </source>
</evidence>
<feature type="coiled-coil region" evidence="1">
    <location>
        <begin position="82"/>
        <end position="116"/>
    </location>
</feature>
<comment type="caution">
    <text evidence="2">The sequence shown here is derived from an EMBL/GenBank/DDBJ whole genome shotgun (WGS) entry which is preliminary data.</text>
</comment>
<proteinExistence type="predicted"/>
<dbReference type="Proteomes" id="UP000253934">
    <property type="component" value="Unassembled WGS sequence"/>
</dbReference>
<keyword evidence="1" id="KW-0175">Coiled coil</keyword>
<reference evidence="2" key="1">
    <citation type="submission" date="2018-04" db="EMBL/GenBank/DDBJ databases">
        <title>Draft genome sequence of the Candidatus Spirobacillus cienkowskii, a pathogen of freshwater Daphnia species, reconstructed from hemolymph metagenomic reads.</title>
        <authorList>
            <person name="Bresciani L."/>
            <person name="Lemos L.N."/>
            <person name="Wale N."/>
            <person name="Lin J.Y."/>
            <person name="Fernandes G.R."/>
            <person name="Duffy M.A."/>
            <person name="Rodrigues J.M."/>
        </authorList>
    </citation>
    <scope>NUCLEOTIDE SEQUENCE [LARGE SCALE GENOMIC DNA]</scope>
    <source>
        <strain evidence="2">Binning01</strain>
    </source>
</reference>
<protein>
    <submittedName>
        <fullName evidence="2">Uncharacterized protein</fullName>
    </submittedName>
</protein>
<dbReference type="EMBL" id="QOVW01000001">
    <property type="protein sequence ID" value="RDB37373.1"/>
    <property type="molecule type" value="Genomic_DNA"/>
</dbReference>
<sequence length="133" mass="15757">MTDIIYSIKKYETPETDYPDISLDEINTIRKRVGLYELKEKFRKCMNCREVFKSIQFRMCGKCRKVANMDMICDEIDKSKTKSELEDSVFELKIQIDNLKTDRKKLLKSLDSLSKKLSFALSEIDKTLVFYKK</sequence>
<dbReference type="AlphaFoldDB" id="A0A369L050"/>
<gene>
    <name evidence="2" type="ORF">DCC88_00160</name>
</gene>
<organism evidence="2 3">
    <name type="scientific">Spirobacillus cienkowskii</name>
    <dbReference type="NCBI Taxonomy" id="495820"/>
    <lineage>
        <taxon>Bacteria</taxon>
        <taxon>Pseudomonadati</taxon>
        <taxon>Bdellovibrionota</taxon>
        <taxon>Oligoflexia</taxon>
        <taxon>Silvanigrellales</taxon>
        <taxon>Spirobacillus</taxon>
    </lineage>
</organism>